<evidence type="ECO:0000313" key="1">
    <source>
        <dbReference type="EMBL" id="UUZ44651.1"/>
    </source>
</evidence>
<proteinExistence type="predicted"/>
<accession>A0AC61U3S2</accession>
<dbReference type="EMBL" id="CP087977">
    <property type="protein sequence ID" value="UUZ44651.1"/>
    <property type="molecule type" value="Genomic_DNA"/>
</dbReference>
<sequence length="100" mass="10140">MSRADAVGAEQAGVERADDGRDVGFEVAGLLVQEGVAGGEVFHRSQHGATDRVIPVGATASECLDQSSVVQVAVLLPDAVGGGDQELLDLVDRRGAGLDG</sequence>
<evidence type="ECO:0000313" key="2">
    <source>
        <dbReference type="Proteomes" id="UP001059663"/>
    </source>
</evidence>
<name>A0AC61U3S2_9MICO</name>
<reference evidence="1" key="1">
    <citation type="submission" date="2021-11" db="EMBL/GenBank/DDBJ databases">
        <title>Study of the species diversity of bacterial strains isolated from a unique natural object - Shulgan-Tash cave (Bashkiria).</title>
        <authorList>
            <person name="Sazanova A.L."/>
            <person name="Chirak E.R."/>
            <person name="Safronova V.I."/>
        </authorList>
    </citation>
    <scope>NUCLEOTIDE SEQUENCE</scope>
    <source>
        <strain evidence="1">P1</strain>
    </source>
</reference>
<organism evidence="1 2">
    <name type="scientific">Janibacter limosus</name>
    <dbReference type="NCBI Taxonomy" id="53458"/>
    <lineage>
        <taxon>Bacteria</taxon>
        <taxon>Bacillati</taxon>
        <taxon>Actinomycetota</taxon>
        <taxon>Actinomycetes</taxon>
        <taxon>Micrococcales</taxon>
        <taxon>Intrasporangiaceae</taxon>
        <taxon>Janibacter</taxon>
    </lineage>
</organism>
<gene>
    <name evidence="1" type="ORF">LP422_20315</name>
</gene>
<protein>
    <submittedName>
        <fullName evidence="1">Uncharacterized protein</fullName>
    </submittedName>
</protein>
<dbReference type="Proteomes" id="UP001059663">
    <property type="component" value="Chromosome"/>
</dbReference>